<dbReference type="OrthoDB" id="3710983at2"/>
<dbReference type="SUPFAM" id="SSF55804">
    <property type="entry name" value="Phoshotransferase/anion transport protein"/>
    <property type="match status" value="1"/>
</dbReference>
<dbReference type="InterPro" id="IPR036634">
    <property type="entry name" value="PRD_sf"/>
</dbReference>
<dbReference type="InterPro" id="IPR050661">
    <property type="entry name" value="BglG_antiterminators"/>
</dbReference>
<dbReference type="Gene3D" id="1.10.1790.10">
    <property type="entry name" value="PRD domain"/>
    <property type="match status" value="1"/>
</dbReference>
<sequence length="626" mass="68189">MLDILVRRSEWVTAGYLADHLGVTPRSVRSYVTAINQLTPEAIESGPLGYRATPHAVDLEIDEVEPDRDAPRERSRLLVRRLLESDDGVDVLETALEMHVSTATIEGDLRRIRALLRGTGLAYRRDAAVVFLDGSELARRRFIGRIVHDDSMDPAAVRREASKFGLDTEAFAESGRDLVDGLSGLGYSVNELAAADVVVRIAIAADRVAQGHPLEGALDEASGERARVARIVGEIARERFGVVLGEGDILHLASLAMLSIVDPGSEGARTADPAIEAAVRRAVDSVVRVHGVALARDTLVSRLALHIENFQERAEEQLFSRNPMTRSLKAASPLVFEMAVAIASDLARDLGAEFPDDEITDIAMHLGTAIEPGRDARERLTVTLVCPGMDAMRRQLREHLERSLAGEVRVTEVSTSYDPDWAAFDTDLVFTTVDPPAHVPGIERAVVIPPFLAERDIVRIADAASRVRRQLRLATLRSEIQRWFVPGAFVRDMNATTPAEAIAALGGSLVAEGIIDDAYVESALERERVSSTAFTESLAVPHALTMTATRTAIAVGINEHGIDWDGDRVHVVAFVAFSESDRPAFQTVFEQLVDVFADPANARRITRRAADLPTFLTELAALIDEG</sequence>
<accession>A0A367XVA3</accession>
<dbReference type="InterPro" id="IPR002178">
    <property type="entry name" value="PTS_EIIA_type-2_dom"/>
</dbReference>
<keyword evidence="1" id="KW-0677">Repeat</keyword>
<organism evidence="4 5">
    <name type="scientific">Microbacterium sorbitolivorans</name>
    <dbReference type="NCBI Taxonomy" id="1867410"/>
    <lineage>
        <taxon>Bacteria</taxon>
        <taxon>Bacillati</taxon>
        <taxon>Actinomycetota</taxon>
        <taxon>Actinomycetes</taxon>
        <taxon>Micrococcales</taxon>
        <taxon>Microbacteriaceae</taxon>
        <taxon>Microbacterium</taxon>
    </lineage>
</organism>
<evidence type="ECO:0000313" key="5">
    <source>
        <dbReference type="Proteomes" id="UP000253508"/>
    </source>
</evidence>
<dbReference type="AlphaFoldDB" id="A0A367XVA3"/>
<dbReference type="GO" id="GO:0006355">
    <property type="term" value="P:regulation of DNA-templated transcription"/>
    <property type="evidence" value="ECO:0007669"/>
    <property type="project" value="InterPro"/>
</dbReference>
<evidence type="ECO:0000259" key="3">
    <source>
        <dbReference type="PROSITE" id="PS51372"/>
    </source>
</evidence>
<reference evidence="4 5" key="1">
    <citation type="submission" date="2018-07" db="EMBL/GenBank/DDBJ databases">
        <title>Microbacterium endoborsara sp. nov., a novel actinobacterium isolated from Borszczowia aralocaspica.</title>
        <authorList>
            <person name="An D."/>
        </authorList>
    </citation>
    <scope>NUCLEOTIDE SEQUENCE [LARGE SCALE GENOMIC DNA]</scope>
    <source>
        <strain evidence="4 5">C1.15228</strain>
    </source>
</reference>
<dbReference type="InterPro" id="IPR016152">
    <property type="entry name" value="PTrfase/Anion_transptr"/>
</dbReference>
<evidence type="ECO:0000313" key="4">
    <source>
        <dbReference type="EMBL" id="RCK57150.1"/>
    </source>
</evidence>
<dbReference type="PROSITE" id="PS51372">
    <property type="entry name" value="PRD_2"/>
    <property type="match status" value="1"/>
</dbReference>
<gene>
    <name evidence="4" type="ORF">DTO57_12655</name>
</gene>
<dbReference type="SUPFAM" id="SSF63520">
    <property type="entry name" value="PTS-regulatory domain, PRD"/>
    <property type="match status" value="1"/>
</dbReference>
<dbReference type="PROSITE" id="PS51094">
    <property type="entry name" value="PTS_EIIA_TYPE_2"/>
    <property type="match status" value="1"/>
</dbReference>
<dbReference type="PANTHER" id="PTHR30185:SF12">
    <property type="entry name" value="TRANSCRIPTIONAL REGULATOR MANR"/>
    <property type="match status" value="1"/>
</dbReference>
<feature type="domain" description="PRD" evidence="3">
    <location>
        <begin position="270"/>
        <end position="376"/>
    </location>
</feature>
<dbReference type="InterPro" id="IPR036388">
    <property type="entry name" value="WH-like_DNA-bd_sf"/>
</dbReference>
<dbReference type="Pfam" id="PF00359">
    <property type="entry name" value="PTS_EIIA_2"/>
    <property type="match status" value="1"/>
</dbReference>
<dbReference type="Proteomes" id="UP000253508">
    <property type="component" value="Unassembled WGS sequence"/>
</dbReference>
<dbReference type="Pfam" id="PF00874">
    <property type="entry name" value="PRD"/>
    <property type="match status" value="1"/>
</dbReference>
<evidence type="ECO:0000259" key="2">
    <source>
        <dbReference type="PROSITE" id="PS51094"/>
    </source>
</evidence>
<dbReference type="PANTHER" id="PTHR30185">
    <property type="entry name" value="CRYPTIC BETA-GLUCOSIDE BGL OPERON ANTITERMINATOR"/>
    <property type="match status" value="1"/>
</dbReference>
<protein>
    <submittedName>
        <fullName evidence="4">PRD domain-containing protein</fullName>
    </submittedName>
</protein>
<keyword evidence="5" id="KW-1185">Reference proteome</keyword>
<name>A0A367XVA3_9MICO</name>
<dbReference type="InterPro" id="IPR011608">
    <property type="entry name" value="PRD"/>
</dbReference>
<evidence type="ECO:0000256" key="1">
    <source>
        <dbReference type="ARBA" id="ARBA00022737"/>
    </source>
</evidence>
<proteinExistence type="predicted"/>
<dbReference type="EMBL" id="QORO01000005">
    <property type="protein sequence ID" value="RCK57150.1"/>
    <property type="molecule type" value="Genomic_DNA"/>
</dbReference>
<comment type="caution">
    <text evidence="4">The sequence shown here is derived from an EMBL/GenBank/DDBJ whole genome shotgun (WGS) entry which is preliminary data.</text>
</comment>
<feature type="domain" description="PTS EIIA type-2" evidence="2">
    <location>
        <begin position="482"/>
        <end position="626"/>
    </location>
</feature>
<dbReference type="Gene3D" id="1.10.10.10">
    <property type="entry name" value="Winged helix-like DNA-binding domain superfamily/Winged helix DNA-binding domain"/>
    <property type="match status" value="1"/>
</dbReference>
<dbReference type="Gene3D" id="3.40.930.10">
    <property type="entry name" value="Mannitol-specific EII, Chain A"/>
    <property type="match status" value="1"/>
</dbReference>
<dbReference type="RefSeq" id="WP_114118588.1">
    <property type="nucleotide sequence ID" value="NZ_BMHU01000005.1"/>
</dbReference>